<feature type="transmembrane region" description="Helical" evidence="2">
    <location>
        <begin position="226"/>
        <end position="247"/>
    </location>
</feature>
<evidence type="ECO:0000313" key="3">
    <source>
        <dbReference type="EMBL" id="RAY12467.1"/>
    </source>
</evidence>
<dbReference type="Pfam" id="PF06912">
    <property type="entry name" value="DUF1275"/>
    <property type="match status" value="1"/>
</dbReference>
<reference evidence="3 4" key="1">
    <citation type="submission" date="2018-06" db="EMBL/GenBank/DDBJ databases">
        <title>Actinomadura craniellae sp. nov. isolated from marine sponge Craniella sp.</title>
        <authorList>
            <person name="Li L."/>
            <person name="Xu Q.H."/>
            <person name="Lin H.W."/>
            <person name="Lu Y.H."/>
        </authorList>
    </citation>
    <scope>NUCLEOTIDE SEQUENCE [LARGE SCALE GENOMIC DNA]</scope>
    <source>
        <strain evidence="3 4">LHW63021</strain>
    </source>
</reference>
<dbReference type="AlphaFoldDB" id="A0A365H077"/>
<protein>
    <recommendedName>
        <fullName evidence="5">DUF1275 domain-containing protein</fullName>
    </recommendedName>
</protein>
<feature type="transmembrane region" description="Helical" evidence="2">
    <location>
        <begin position="305"/>
        <end position="324"/>
    </location>
</feature>
<dbReference type="PANTHER" id="PTHR37314:SF4">
    <property type="entry name" value="UPF0700 TRANSMEMBRANE PROTEIN YOAK"/>
    <property type="match status" value="1"/>
</dbReference>
<evidence type="ECO:0000256" key="2">
    <source>
        <dbReference type="SAM" id="Phobius"/>
    </source>
</evidence>
<evidence type="ECO:0008006" key="5">
    <source>
        <dbReference type="Google" id="ProtNLM"/>
    </source>
</evidence>
<dbReference type="PANTHER" id="PTHR37314">
    <property type="entry name" value="SLR0142 PROTEIN"/>
    <property type="match status" value="1"/>
</dbReference>
<feature type="transmembrane region" description="Helical" evidence="2">
    <location>
        <begin position="281"/>
        <end position="299"/>
    </location>
</feature>
<proteinExistence type="predicted"/>
<keyword evidence="2" id="KW-0472">Membrane</keyword>
<comment type="caution">
    <text evidence="3">The sequence shown here is derived from an EMBL/GenBank/DDBJ whole genome shotgun (WGS) entry which is preliminary data.</text>
</comment>
<dbReference type="InterPro" id="IPR010699">
    <property type="entry name" value="DUF1275"/>
</dbReference>
<sequence length="327" mass="34107">MPGSNRSVVEDAKDLKPRSVRVFRYTPAHTPHRLVPPGRLPRPRFHLAERYRPSRPTTGITAFRAPTGPRRPSAGPIGPGVPPDPGGNSPKPGDGGGEPAHCQYRRMPHARAPDSLPLLLLAVTVLTGMLDAAGYLALGEVFVANMTGNVVFLGLSLGAPSREALLPSFLALAAFCCGALLGGRVGRRAAGQADRCRLLAGCIAIEAGAVAAVAILVHVFGVHRPWAPPLLIVMLALTVGGQNAVVLRMRVQDLTTTVVTVTITRLMGEAGSLPSQQAWRAGSVAALVCGAFAGGLLIARTSLETLLWLTGTGLGLCSVAAYLASRR</sequence>
<accession>A0A365H077</accession>
<feature type="transmembrane region" description="Helical" evidence="2">
    <location>
        <begin position="116"/>
        <end position="144"/>
    </location>
</feature>
<feature type="transmembrane region" description="Helical" evidence="2">
    <location>
        <begin position="198"/>
        <end position="220"/>
    </location>
</feature>
<feature type="region of interest" description="Disordered" evidence="1">
    <location>
        <begin position="21"/>
        <end position="103"/>
    </location>
</feature>
<feature type="transmembrane region" description="Helical" evidence="2">
    <location>
        <begin position="164"/>
        <end position="186"/>
    </location>
</feature>
<gene>
    <name evidence="3" type="ORF">DPM19_25350</name>
</gene>
<organism evidence="3 4">
    <name type="scientific">Actinomadura craniellae</name>
    <dbReference type="NCBI Taxonomy" id="2231787"/>
    <lineage>
        <taxon>Bacteria</taxon>
        <taxon>Bacillati</taxon>
        <taxon>Actinomycetota</taxon>
        <taxon>Actinomycetes</taxon>
        <taxon>Streptosporangiales</taxon>
        <taxon>Thermomonosporaceae</taxon>
        <taxon>Actinomadura</taxon>
    </lineage>
</organism>
<dbReference type="Proteomes" id="UP000251891">
    <property type="component" value="Unassembled WGS sequence"/>
</dbReference>
<evidence type="ECO:0000256" key="1">
    <source>
        <dbReference type="SAM" id="MobiDB-lite"/>
    </source>
</evidence>
<keyword evidence="4" id="KW-1185">Reference proteome</keyword>
<keyword evidence="2" id="KW-0812">Transmembrane</keyword>
<evidence type="ECO:0000313" key="4">
    <source>
        <dbReference type="Proteomes" id="UP000251891"/>
    </source>
</evidence>
<name>A0A365H077_9ACTN</name>
<dbReference type="EMBL" id="QLYX01000013">
    <property type="protein sequence ID" value="RAY12467.1"/>
    <property type="molecule type" value="Genomic_DNA"/>
</dbReference>
<keyword evidence="2" id="KW-1133">Transmembrane helix</keyword>